<comment type="caution">
    <text evidence="2">The sequence shown here is derived from an EMBL/GenBank/DDBJ whole genome shotgun (WGS) entry which is preliminary data.</text>
</comment>
<keyword evidence="1" id="KW-0472">Membrane</keyword>
<feature type="transmembrane region" description="Helical" evidence="1">
    <location>
        <begin position="105"/>
        <end position="132"/>
    </location>
</feature>
<gene>
    <name evidence="2" type="ORF">MR241_05200</name>
</gene>
<feature type="transmembrane region" description="Helical" evidence="1">
    <location>
        <begin position="79"/>
        <end position="98"/>
    </location>
</feature>
<name>A0AAE3JZX3_9BACT</name>
<reference evidence="2 3" key="1">
    <citation type="submission" date="2022-03" db="EMBL/GenBank/DDBJ databases">
        <title>Metagenome-assembled genomes from swine fecal metagenomes.</title>
        <authorList>
            <person name="Holman D.B."/>
            <person name="Kommadath A."/>
        </authorList>
    </citation>
    <scope>NUCLEOTIDE SEQUENCE [LARGE SCALE GENOMIC DNA]</scope>
    <source>
        <strain evidence="2">SUG147</strain>
    </source>
</reference>
<dbReference type="Proteomes" id="UP001139365">
    <property type="component" value="Unassembled WGS sequence"/>
</dbReference>
<protein>
    <submittedName>
        <fullName evidence="2">Uncharacterized protein</fullName>
    </submittedName>
</protein>
<evidence type="ECO:0000256" key="1">
    <source>
        <dbReference type="SAM" id="Phobius"/>
    </source>
</evidence>
<sequence length="268" mass="30136">MGRFGSPQIGYLRDNDDNDIPELNKCPDCGAFFDGDICPICKKVCPEEMKAGNRRPPKKRKKREKSNYRSVPTDLYHQTWFIIIALFISRLVGIILVWTSDWKKWVKVVVTVIALFGVYICYAVGMVIFGGINGNPDGSRPTEYMYDTSDTESEEDYKSQCRPVTYAELMRDRTGNAGTYIKGEYTVVKLTEGYEYKSGRYGDYIFASDSDGHIFAFFDRRSGGGGIVPGDRITVYGRFFLVSAVEGSGDRQKHPIAYAGYIDIGKAA</sequence>
<accession>A0AAE3JZX3</accession>
<dbReference type="AlphaFoldDB" id="A0AAE3JZX3"/>
<evidence type="ECO:0000313" key="3">
    <source>
        <dbReference type="Proteomes" id="UP001139365"/>
    </source>
</evidence>
<proteinExistence type="predicted"/>
<organism evidence="2 3">
    <name type="scientific">Candidatus Colimorpha enterica</name>
    <dbReference type="NCBI Taxonomy" id="3083063"/>
    <lineage>
        <taxon>Bacteria</taxon>
        <taxon>Pseudomonadati</taxon>
        <taxon>Bacteroidota</taxon>
        <taxon>Bacteroidia</taxon>
        <taxon>Bacteroidales</taxon>
        <taxon>Candidatus Colimorpha</taxon>
    </lineage>
</organism>
<evidence type="ECO:0000313" key="2">
    <source>
        <dbReference type="EMBL" id="MCI5755671.1"/>
    </source>
</evidence>
<keyword evidence="1" id="KW-0812">Transmembrane</keyword>
<dbReference type="EMBL" id="JALEMU010000081">
    <property type="protein sequence ID" value="MCI5755671.1"/>
    <property type="molecule type" value="Genomic_DNA"/>
</dbReference>
<keyword evidence="1" id="KW-1133">Transmembrane helix</keyword>